<dbReference type="InterPro" id="IPR036291">
    <property type="entry name" value="NAD(P)-bd_dom_sf"/>
</dbReference>
<organism evidence="3 4">
    <name type="scientific">Chromatocurvus halotolerans</name>
    <dbReference type="NCBI Taxonomy" id="1132028"/>
    <lineage>
        <taxon>Bacteria</taxon>
        <taxon>Pseudomonadati</taxon>
        <taxon>Pseudomonadota</taxon>
        <taxon>Gammaproteobacteria</taxon>
        <taxon>Cellvibrionales</taxon>
        <taxon>Halieaceae</taxon>
        <taxon>Chromatocurvus</taxon>
    </lineage>
</organism>
<dbReference type="CDD" id="cd05233">
    <property type="entry name" value="SDR_c"/>
    <property type="match status" value="1"/>
</dbReference>
<dbReference type="PANTHER" id="PTHR24321:SF8">
    <property type="entry name" value="ESTRADIOL 17-BETA-DEHYDROGENASE 8-RELATED"/>
    <property type="match status" value="1"/>
</dbReference>
<keyword evidence="2" id="KW-0560">Oxidoreductase</keyword>
<dbReference type="EMBL" id="SLWX01000002">
    <property type="protein sequence ID" value="TCO77704.1"/>
    <property type="molecule type" value="Genomic_DNA"/>
</dbReference>
<dbReference type="Gene3D" id="3.40.50.720">
    <property type="entry name" value="NAD(P)-binding Rossmann-like Domain"/>
    <property type="match status" value="1"/>
</dbReference>
<dbReference type="NCBIfam" id="NF005559">
    <property type="entry name" value="PRK07231.1"/>
    <property type="match status" value="1"/>
</dbReference>
<keyword evidence="4" id="KW-1185">Reference proteome</keyword>
<dbReference type="GO" id="GO:0016491">
    <property type="term" value="F:oxidoreductase activity"/>
    <property type="evidence" value="ECO:0007669"/>
    <property type="project" value="UniProtKB-KW"/>
</dbReference>
<dbReference type="PRINTS" id="PR00081">
    <property type="entry name" value="GDHRDH"/>
</dbReference>
<dbReference type="FunFam" id="3.40.50.720:FF:000084">
    <property type="entry name" value="Short-chain dehydrogenase reductase"/>
    <property type="match status" value="1"/>
</dbReference>
<sequence length="251" mass="26102">MNLSGKTVYVTGAASGIGEAVARRCHAEGARLALVDRDAERLAALAQSLSGDAKHVMTRVVDISDETAVAASVDAFAEQHGRLDIAINCAGILGPTGPLHATDTAAYRALMAVNLDGMFHCLKHQLRHMHAREQGSIVNIASAAGLVGFPSAAAYTAAKHAVVGLTRTCAIDYAEQGIRVNAIAPGGIDTPLIRATTCATPEGQQMIESMHPMKRLGTPQEIANAAVFLASDEASFVTGSVMAVDGGWTSW</sequence>
<gene>
    <name evidence="3" type="ORF">EV688_102161</name>
</gene>
<dbReference type="Pfam" id="PF13561">
    <property type="entry name" value="adh_short_C2"/>
    <property type="match status" value="1"/>
</dbReference>
<evidence type="ECO:0000313" key="3">
    <source>
        <dbReference type="EMBL" id="TCO77704.1"/>
    </source>
</evidence>
<comment type="caution">
    <text evidence="3">The sequence shown here is derived from an EMBL/GenBank/DDBJ whole genome shotgun (WGS) entry which is preliminary data.</text>
</comment>
<comment type="similarity">
    <text evidence="1">Belongs to the short-chain dehydrogenases/reductases (SDR) family.</text>
</comment>
<evidence type="ECO:0000313" key="4">
    <source>
        <dbReference type="Proteomes" id="UP000294980"/>
    </source>
</evidence>
<proteinExistence type="inferred from homology"/>
<protein>
    <submittedName>
        <fullName evidence="3">NAD(P)-dependent dehydrogenase (Short-subunit alcohol dehydrogenase family)</fullName>
    </submittedName>
</protein>
<dbReference type="InterPro" id="IPR002347">
    <property type="entry name" value="SDR_fam"/>
</dbReference>
<evidence type="ECO:0000256" key="1">
    <source>
        <dbReference type="ARBA" id="ARBA00006484"/>
    </source>
</evidence>
<dbReference type="PANTHER" id="PTHR24321">
    <property type="entry name" value="DEHYDROGENASES, SHORT CHAIN"/>
    <property type="match status" value="1"/>
</dbReference>
<dbReference type="Proteomes" id="UP000294980">
    <property type="component" value="Unassembled WGS sequence"/>
</dbReference>
<name>A0A4R2KUW6_9GAMM</name>
<dbReference type="PRINTS" id="PR00080">
    <property type="entry name" value="SDRFAMILY"/>
</dbReference>
<evidence type="ECO:0000256" key="2">
    <source>
        <dbReference type="ARBA" id="ARBA00023002"/>
    </source>
</evidence>
<dbReference type="RefSeq" id="WP_162883761.1">
    <property type="nucleotide sequence ID" value="NZ_QQSW01000001.1"/>
</dbReference>
<accession>A0A4R2KUW6</accession>
<dbReference type="SUPFAM" id="SSF51735">
    <property type="entry name" value="NAD(P)-binding Rossmann-fold domains"/>
    <property type="match status" value="1"/>
</dbReference>
<reference evidence="3 4" key="1">
    <citation type="submission" date="2019-03" db="EMBL/GenBank/DDBJ databases">
        <title>Genomic Encyclopedia of Type Strains, Phase IV (KMG-IV): sequencing the most valuable type-strain genomes for metagenomic binning, comparative biology and taxonomic classification.</title>
        <authorList>
            <person name="Goeker M."/>
        </authorList>
    </citation>
    <scope>NUCLEOTIDE SEQUENCE [LARGE SCALE GENOMIC DNA]</scope>
    <source>
        <strain evidence="3 4">DSM 23344</strain>
    </source>
</reference>
<dbReference type="AlphaFoldDB" id="A0A4R2KUW6"/>